<keyword evidence="4" id="KW-0904">Protein phosphatase</keyword>
<dbReference type="AlphaFoldDB" id="A0A316A2R9"/>
<dbReference type="PANTHER" id="PTHR39181">
    <property type="entry name" value="TYROSINE-PROTEIN PHOSPHATASE YWQE"/>
    <property type="match status" value="1"/>
</dbReference>
<dbReference type="SUPFAM" id="SSF89550">
    <property type="entry name" value="PHP domain-like"/>
    <property type="match status" value="1"/>
</dbReference>
<dbReference type="RefSeq" id="WP_109709099.1">
    <property type="nucleotide sequence ID" value="NZ_QGDS01000002.1"/>
</dbReference>
<evidence type="ECO:0000256" key="3">
    <source>
        <dbReference type="ARBA" id="ARBA00022801"/>
    </source>
</evidence>
<gene>
    <name evidence="6" type="ORF">SAMN05216529_102322</name>
</gene>
<dbReference type="InterPro" id="IPR016667">
    <property type="entry name" value="Caps_polysacc_synth_CpsB/CapC"/>
</dbReference>
<evidence type="ECO:0000313" key="7">
    <source>
        <dbReference type="Proteomes" id="UP000254051"/>
    </source>
</evidence>
<dbReference type="EMBL" id="UHJJ01000002">
    <property type="protein sequence ID" value="SUQ13104.1"/>
    <property type="molecule type" value="Genomic_DNA"/>
</dbReference>
<reference evidence="7" key="1">
    <citation type="submission" date="2017-07" db="EMBL/GenBank/DDBJ databases">
        <authorList>
            <person name="Varghese N."/>
            <person name="Submissions S."/>
        </authorList>
    </citation>
    <scope>NUCLEOTIDE SEQUENCE [LARGE SCALE GENOMIC DNA]</scope>
    <source>
        <strain evidence="7">NLAE-zl-C134</strain>
    </source>
</reference>
<comment type="catalytic activity">
    <reaction evidence="5">
        <text>O-phospho-L-tyrosyl-[protein] + H2O = L-tyrosyl-[protein] + phosphate</text>
        <dbReference type="Rhea" id="RHEA:10684"/>
        <dbReference type="Rhea" id="RHEA-COMP:10136"/>
        <dbReference type="Rhea" id="RHEA-COMP:20101"/>
        <dbReference type="ChEBI" id="CHEBI:15377"/>
        <dbReference type="ChEBI" id="CHEBI:43474"/>
        <dbReference type="ChEBI" id="CHEBI:46858"/>
        <dbReference type="ChEBI" id="CHEBI:61978"/>
        <dbReference type="EC" id="3.1.3.48"/>
    </reaction>
</comment>
<dbReference type="PIRSF" id="PIRSF016557">
    <property type="entry name" value="Caps_synth_CpsB"/>
    <property type="match status" value="1"/>
</dbReference>
<evidence type="ECO:0000256" key="2">
    <source>
        <dbReference type="ARBA" id="ARBA00013064"/>
    </source>
</evidence>
<name>A0A316A2R9_9FIRM</name>
<protein>
    <recommendedName>
        <fullName evidence="2">protein-tyrosine-phosphatase</fullName>
        <ecNumber evidence="2">3.1.3.48</ecNumber>
    </recommendedName>
</protein>
<keyword evidence="3" id="KW-0378">Hydrolase</keyword>
<comment type="similarity">
    <text evidence="1">Belongs to the metallo-dependent hydrolases superfamily. CpsB/CapC family.</text>
</comment>
<dbReference type="InterPro" id="IPR016195">
    <property type="entry name" value="Pol/histidinol_Pase-like"/>
</dbReference>
<organism evidence="6 7">
    <name type="scientific">Faecalicatena contorta</name>
    <dbReference type="NCBI Taxonomy" id="39482"/>
    <lineage>
        <taxon>Bacteria</taxon>
        <taxon>Bacillati</taxon>
        <taxon>Bacillota</taxon>
        <taxon>Clostridia</taxon>
        <taxon>Lachnospirales</taxon>
        <taxon>Lachnospiraceae</taxon>
        <taxon>Faecalicatena</taxon>
    </lineage>
</organism>
<dbReference type="OrthoDB" id="9788539at2"/>
<dbReference type="Gene3D" id="3.20.20.140">
    <property type="entry name" value="Metal-dependent hydrolases"/>
    <property type="match status" value="1"/>
</dbReference>
<evidence type="ECO:0000313" key="6">
    <source>
        <dbReference type="EMBL" id="SUQ13104.1"/>
    </source>
</evidence>
<evidence type="ECO:0000256" key="5">
    <source>
        <dbReference type="ARBA" id="ARBA00051722"/>
    </source>
</evidence>
<dbReference type="Pfam" id="PF19567">
    <property type="entry name" value="CpsB_CapC"/>
    <property type="match status" value="1"/>
</dbReference>
<dbReference type="EC" id="3.1.3.48" evidence="2"/>
<dbReference type="PANTHER" id="PTHR39181:SF1">
    <property type="entry name" value="TYROSINE-PROTEIN PHOSPHATASE YWQE"/>
    <property type="match status" value="1"/>
</dbReference>
<evidence type="ECO:0000256" key="1">
    <source>
        <dbReference type="ARBA" id="ARBA00005750"/>
    </source>
</evidence>
<keyword evidence="7" id="KW-1185">Reference proteome</keyword>
<dbReference type="GO" id="GO:0004725">
    <property type="term" value="F:protein tyrosine phosphatase activity"/>
    <property type="evidence" value="ECO:0007669"/>
    <property type="project" value="UniProtKB-EC"/>
</dbReference>
<accession>A0A316A2R9</accession>
<dbReference type="GO" id="GO:0030145">
    <property type="term" value="F:manganese ion binding"/>
    <property type="evidence" value="ECO:0007669"/>
    <property type="project" value="InterPro"/>
</dbReference>
<dbReference type="Proteomes" id="UP000254051">
    <property type="component" value="Unassembled WGS sequence"/>
</dbReference>
<proteinExistence type="inferred from homology"/>
<evidence type="ECO:0000256" key="4">
    <source>
        <dbReference type="ARBA" id="ARBA00022912"/>
    </source>
</evidence>
<sequence>MERYIDMHCHILPGVDDGAASVKETEEMLQIAYDEGIRCMIATPHHHPRRGREHPEVLKKRLILVRKIAQQIDEKFRIYLGTEIYFGQDIVDKLKRGSVLTMNKRDYVLVEFSPSDSFNYIRQSLQQIQMSGYQVILAHAERYYCLTEDVELARYIWDMGVHIQINAGSIIGESGRKVKQFVKELMEQDMVFGIGTDAHSPNSRAPRMRKAAAYVKKKYGEDYMRRIFFSNAATLLRKRRENEPEHNDESRN</sequence>